<comment type="caution">
    <text evidence="2">The sequence shown here is derived from an EMBL/GenBank/DDBJ whole genome shotgun (WGS) entry which is preliminary data.</text>
</comment>
<name>A0A542ZUI8_RARFA</name>
<evidence type="ECO:0000313" key="3">
    <source>
        <dbReference type="Proteomes" id="UP000315389"/>
    </source>
</evidence>
<feature type="domain" description="GerMN" evidence="1">
    <location>
        <begin position="236"/>
        <end position="328"/>
    </location>
</feature>
<dbReference type="InterPro" id="IPR059026">
    <property type="entry name" value="LpqB_N"/>
</dbReference>
<dbReference type="SMART" id="SM00909">
    <property type="entry name" value="Germane"/>
    <property type="match status" value="1"/>
</dbReference>
<organism evidence="2 3">
    <name type="scientific">Rarobacter faecitabidus</name>
    <dbReference type="NCBI Taxonomy" id="13243"/>
    <lineage>
        <taxon>Bacteria</taxon>
        <taxon>Bacillati</taxon>
        <taxon>Actinomycetota</taxon>
        <taxon>Actinomycetes</taxon>
        <taxon>Micrococcales</taxon>
        <taxon>Rarobacteraceae</taxon>
        <taxon>Rarobacter</taxon>
    </lineage>
</organism>
<dbReference type="Pfam" id="PF10646">
    <property type="entry name" value="Germane"/>
    <property type="match status" value="1"/>
</dbReference>
<protein>
    <submittedName>
        <fullName evidence="2">Sporulation and spore germination protein</fullName>
    </submittedName>
</protein>
<dbReference type="Proteomes" id="UP000315389">
    <property type="component" value="Unassembled WGS sequence"/>
</dbReference>
<proteinExistence type="predicted"/>
<accession>A0A542ZUI8</accession>
<dbReference type="AlphaFoldDB" id="A0A542ZUI8"/>
<dbReference type="Pfam" id="PF10647">
    <property type="entry name" value="Gmad1"/>
    <property type="match status" value="1"/>
</dbReference>
<gene>
    <name evidence="2" type="ORF">FB461_0405</name>
</gene>
<dbReference type="RefSeq" id="WP_142118481.1">
    <property type="nucleotide sequence ID" value="NZ_BAAASV010000002.1"/>
</dbReference>
<dbReference type="InterPro" id="IPR019606">
    <property type="entry name" value="GerMN"/>
</dbReference>
<evidence type="ECO:0000259" key="1">
    <source>
        <dbReference type="SMART" id="SM00909"/>
    </source>
</evidence>
<dbReference type="Pfam" id="PF25976">
    <property type="entry name" value="LpqB_N"/>
    <property type="match status" value="1"/>
</dbReference>
<dbReference type="EMBL" id="VFOS01000001">
    <property type="protein sequence ID" value="TQL63926.1"/>
    <property type="molecule type" value="Genomic_DNA"/>
</dbReference>
<keyword evidence="3" id="KW-1185">Reference proteome</keyword>
<dbReference type="OrthoDB" id="3226781at2"/>
<evidence type="ECO:0000313" key="2">
    <source>
        <dbReference type="EMBL" id="TQL63926.1"/>
    </source>
</evidence>
<sequence length="603" mass="62866">MTLPISHPTRPRAAAASSIIDTARTARRAAAALLIGLLLLGGCASIPTSGPVRAQALPDTDPETIFVEAEGPTVGASAIEITQGFIRAQAAGVNDDFRVAREFLTDARAAEWNPHVGTTVYLGEPALVATGADSAAVEQDDDYSADFVDVGGPVSLAARVDENGALTEASAGAEQVVMFRLMRQDGEWRISQVPDGTLVSQPNFTTTYRRIALEFLSADERYLVPDVRWYPVQNLAAHATEGLLAGPSTWLRDAVHTAVPDRTTLTVAGTVHVSSDGVAVVDLSSQVLNVNTEQRSVLMAQLSAVLMQVPQVRSVRLLAAGADITQTPAMLARGPSTASEVTAVVNGRLGLVTGGDFTADEHFEPLGGGQVTAVAVEPADDDALPLLTVVRRGHSDIVQAPAAGKPAANSVPLLSGNDVSEPSVDRYGWVWSSVDGRIAVASTDGREEPIAEWLAARRVTQVRATHDGSRVAIVSTGTGDDREPVLEVASVVRDDRGAPTQLTQGIVVGGSLADVSGIVWIGESTLAVLAKSSTAPDRGVYTVPLGDWSQPQPAIDNPIALAGSWDVRSLFVLKEDGSLVARSATGASWTSVLTGVAAVAYPG</sequence>
<reference evidence="2 3" key="1">
    <citation type="submission" date="2019-06" db="EMBL/GenBank/DDBJ databases">
        <title>Sequencing the genomes of 1000 actinobacteria strains.</title>
        <authorList>
            <person name="Klenk H.-P."/>
        </authorList>
    </citation>
    <scope>NUCLEOTIDE SEQUENCE [LARGE SCALE GENOMIC DNA]</scope>
    <source>
        <strain evidence="2 3">DSM 4813</strain>
    </source>
</reference>
<dbReference type="InterPro" id="IPR018910">
    <property type="entry name" value="LpqB_C"/>
</dbReference>